<evidence type="ECO:0000256" key="6">
    <source>
        <dbReference type="ARBA" id="ARBA00022982"/>
    </source>
</evidence>
<feature type="active site" description="Proton acceptor" evidence="10">
    <location>
        <position position="284"/>
    </location>
</feature>
<feature type="binding site" evidence="12">
    <location>
        <begin position="12"/>
        <end position="17"/>
    </location>
    <ligand>
        <name>FAD</name>
        <dbReference type="ChEBI" id="CHEBI:57692"/>
    </ligand>
</feature>
<evidence type="ECO:0000256" key="9">
    <source>
        <dbReference type="NCBIfam" id="TIGR01816"/>
    </source>
</evidence>
<dbReference type="InterPro" id="IPR036188">
    <property type="entry name" value="FAD/NAD-bd_sf"/>
</dbReference>
<name>A0A7U4QLG9_DESA2</name>
<evidence type="ECO:0000313" key="17">
    <source>
        <dbReference type="EMBL" id="AMM41528.1"/>
    </source>
</evidence>
<feature type="modified residue" description="Tele-8alpha-FAD histidine" evidence="13">
    <location>
        <position position="43"/>
    </location>
</feature>
<evidence type="ECO:0000256" key="14">
    <source>
        <dbReference type="RuleBase" id="RU362051"/>
    </source>
</evidence>
<dbReference type="GO" id="GO:0009055">
    <property type="term" value="F:electron transfer activity"/>
    <property type="evidence" value="ECO:0007669"/>
    <property type="project" value="TreeGrafter"/>
</dbReference>
<dbReference type="InterPro" id="IPR037099">
    <property type="entry name" value="Fum_R/Succ_DH_flav-like_C_sf"/>
</dbReference>
<comment type="pathway">
    <text evidence="14">Carbohydrate metabolism; tricarboxylic acid cycle; fumarate from succinate (bacterial route): step 1/1.</text>
</comment>
<dbReference type="Gene3D" id="4.10.80.40">
    <property type="entry name" value="succinate dehydrogenase protein domain"/>
    <property type="match status" value="1"/>
</dbReference>
<feature type="domain" description="Fumarate reductase/succinate dehydrogenase flavoprotein-like C-terminal" evidence="16">
    <location>
        <begin position="452"/>
        <end position="576"/>
    </location>
</feature>
<dbReference type="Gene3D" id="1.20.58.100">
    <property type="entry name" value="Fumarate reductase/succinate dehydrogenase flavoprotein-like, C-terminal domain"/>
    <property type="match status" value="1"/>
</dbReference>
<comment type="subcellular location">
    <subcellularLocation>
        <location evidence="1">Membrane</location>
        <topology evidence="1">Peripheral membrane protein</topology>
    </subcellularLocation>
</comment>
<evidence type="ECO:0000256" key="12">
    <source>
        <dbReference type="PIRSR" id="PIRSR611281-3"/>
    </source>
</evidence>
<dbReference type="InterPro" id="IPR014006">
    <property type="entry name" value="Succ_Dhase_FrdA_Gneg"/>
</dbReference>
<evidence type="ECO:0000256" key="2">
    <source>
        <dbReference type="ARBA" id="ARBA00008040"/>
    </source>
</evidence>
<keyword evidence="8 14" id="KW-0472">Membrane</keyword>
<evidence type="ECO:0000256" key="8">
    <source>
        <dbReference type="ARBA" id="ARBA00023136"/>
    </source>
</evidence>
<evidence type="ECO:0000256" key="5">
    <source>
        <dbReference type="ARBA" id="ARBA00022827"/>
    </source>
</evidence>
<keyword evidence="14" id="KW-0816">Tricarboxylic acid cycle</keyword>
<dbReference type="SUPFAM" id="SSF56425">
    <property type="entry name" value="Succinate dehydrogenase/fumarate reductase flavoprotein, catalytic domain"/>
    <property type="match status" value="1"/>
</dbReference>
<evidence type="ECO:0000313" key="18">
    <source>
        <dbReference type="Proteomes" id="UP000070560"/>
    </source>
</evidence>
<dbReference type="FunFam" id="4.10.80.40:FF:000003">
    <property type="entry name" value="Fumarate reductase flavoprotein subunit"/>
    <property type="match status" value="1"/>
</dbReference>
<dbReference type="Proteomes" id="UP000070560">
    <property type="component" value="Chromosome"/>
</dbReference>
<evidence type="ECO:0000256" key="10">
    <source>
        <dbReference type="PIRSR" id="PIRSR000171-1"/>
    </source>
</evidence>
<dbReference type="InterPro" id="IPR015939">
    <property type="entry name" value="Fum_Rdtase/Succ_DH_flav-like_C"/>
</dbReference>
<keyword evidence="18" id="KW-1185">Reference proteome</keyword>
<keyword evidence="6 14" id="KW-0249">Electron transport</keyword>
<gene>
    <name evidence="17" type="ORF">HS1_001734</name>
</gene>
<feature type="binding site" evidence="12">
    <location>
        <begin position="35"/>
        <end position="50"/>
    </location>
    <ligand>
        <name>FAD</name>
        <dbReference type="ChEBI" id="CHEBI:57692"/>
    </ligand>
</feature>
<dbReference type="SUPFAM" id="SSF46977">
    <property type="entry name" value="Succinate dehydrogenase/fumarate reductase flavoprotein C-terminal domain"/>
    <property type="match status" value="1"/>
</dbReference>
<dbReference type="SUPFAM" id="SSF51905">
    <property type="entry name" value="FAD/NAD(P)-binding domain"/>
    <property type="match status" value="1"/>
</dbReference>
<dbReference type="InterPro" id="IPR030664">
    <property type="entry name" value="SdhA/FrdA/AprA"/>
</dbReference>
<comment type="similarity">
    <text evidence="2 14">Belongs to the FAD-dependent oxidoreductase 2 family. FRD/SDH subfamily.</text>
</comment>
<feature type="binding site" evidence="12">
    <location>
        <position position="381"/>
    </location>
    <ligand>
        <name>FAD</name>
        <dbReference type="ChEBI" id="CHEBI:57692"/>
    </ligand>
</feature>
<comment type="catalytic activity">
    <reaction evidence="14">
        <text>a quinone + succinate = fumarate + a quinol</text>
        <dbReference type="Rhea" id="RHEA:40523"/>
        <dbReference type="ChEBI" id="CHEBI:24646"/>
        <dbReference type="ChEBI" id="CHEBI:29806"/>
        <dbReference type="ChEBI" id="CHEBI:30031"/>
        <dbReference type="ChEBI" id="CHEBI:132124"/>
        <dbReference type="EC" id="1.3.5.1"/>
    </reaction>
</comment>
<dbReference type="GO" id="GO:0005886">
    <property type="term" value="C:plasma membrane"/>
    <property type="evidence" value="ECO:0007669"/>
    <property type="project" value="TreeGrafter"/>
</dbReference>
<sequence>MIKHKHQIIIVGAGIAGLSAALEAAQAGNDVAVVSKVTPLHSHSVAAQGGTAAALGNMEPDSWEWHFYDTVKGSDFLGDQDAQALFCKEAIETAYFLEHIGVPFSRGENGRILQRHFGGHYSEFGKGPYIKRSCLAADRIGQAILYTLWGQCLRLQVKFYKEFLVTHILLQDEGCSGVIAWDIVRGEMHIFQGKLTLLATGGCARLFKISTNSSINTGDGMGMVLAAGLPLEDMEFIQFHPTGLYPWGFLISEGVRGEGGYLLNQDGERFMKIYAPAKLELAPRDVVSRAIQGEIRAGRGIRGKPYVYLDITHLEDQLIREKLPQIRQMVLKFAGIDPKKQPIPVAPTAHYTMGGIPININCEVLADGKKTIVPRLFAAGECACVSIHGANRLGTNSTMECAVFGRRAGKYMAKIAKKVNFLPLPQGQIKERLGEINTLLNRTPKTSLAEVREALEEGMTKNCGILRDESSLKNQLELIHQLKTAYQEIGLKGMPKEYNLALQEVLELKHMLNLSEAIVRCALARKESRGAHYRNDFPHRDDKNWLKHTLVFIEDEKYKLDYKPVVITRFEPEERQF</sequence>
<protein>
    <recommendedName>
        <fullName evidence="9 14">Succinate dehydrogenase flavoprotein subunit</fullName>
        <ecNumber evidence="14">1.3.5.1</ecNumber>
    </recommendedName>
</protein>
<dbReference type="InterPro" id="IPR027477">
    <property type="entry name" value="Succ_DH/fumarate_Rdtase_cat_sf"/>
</dbReference>
<comment type="cofactor">
    <cofactor evidence="12">
        <name>FAD</name>
        <dbReference type="ChEBI" id="CHEBI:57692"/>
    </cofactor>
    <text evidence="12">Flavinylated by SdhE, about 5% flavinylation occurs in the absence of SdhE.</text>
</comment>
<keyword evidence="5 12" id="KW-0274">FAD</keyword>
<organism evidence="17 18">
    <name type="scientific">Desulfofervidus auxilii</name>
    <dbReference type="NCBI Taxonomy" id="1621989"/>
    <lineage>
        <taxon>Bacteria</taxon>
        <taxon>Pseudomonadati</taxon>
        <taxon>Thermodesulfobacteriota</taxon>
        <taxon>Candidatus Desulfofervidia</taxon>
        <taxon>Candidatus Desulfofervidales</taxon>
        <taxon>Candidatus Desulfofervidaceae</taxon>
        <taxon>Candidatus Desulfofervidus</taxon>
    </lineage>
</organism>
<dbReference type="NCBIfam" id="TIGR01816">
    <property type="entry name" value="sdhA_forward"/>
    <property type="match status" value="1"/>
</dbReference>
<dbReference type="NCBIfam" id="TIGR01812">
    <property type="entry name" value="sdhA_frdA_Gneg"/>
    <property type="match status" value="1"/>
</dbReference>
<dbReference type="PANTHER" id="PTHR11632:SF51">
    <property type="entry name" value="SUCCINATE DEHYDROGENASE [UBIQUINONE] FLAVOPROTEIN SUBUNIT, MITOCHONDRIAL"/>
    <property type="match status" value="1"/>
</dbReference>
<evidence type="ECO:0000259" key="16">
    <source>
        <dbReference type="Pfam" id="PF02910"/>
    </source>
</evidence>
<feature type="binding site" evidence="11">
    <location>
        <position position="392"/>
    </location>
    <ligand>
        <name>substrate</name>
    </ligand>
</feature>
<feature type="binding site" evidence="12">
    <location>
        <position position="219"/>
    </location>
    <ligand>
        <name>FAD</name>
        <dbReference type="ChEBI" id="CHEBI:57692"/>
    </ligand>
</feature>
<dbReference type="GO" id="GO:0022900">
    <property type="term" value="P:electron transport chain"/>
    <property type="evidence" value="ECO:0007669"/>
    <property type="project" value="UniProtKB-UniRule"/>
</dbReference>
<dbReference type="PANTHER" id="PTHR11632">
    <property type="entry name" value="SUCCINATE DEHYDROGENASE 2 FLAVOPROTEIN SUBUNIT"/>
    <property type="match status" value="1"/>
</dbReference>
<dbReference type="FunFam" id="3.90.700.10:FF:000001">
    <property type="entry name" value="Mitochondrial succinate dehydrogenase flavoprotein subunit"/>
    <property type="match status" value="1"/>
</dbReference>
<evidence type="ECO:0000256" key="4">
    <source>
        <dbReference type="ARBA" id="ARBA00022630"/>
    </source>
</evidence>
<dbReference type="PRINTS" id="PR00411">
    <property type="entry name" value="PNDRDTASEI"/>
</dbReference>
<dbReference type="EC" id="1.3.5.1" evidence="14"/>
<reference evidence="17 18" key="1">
    <citation type="submission" date="2015-10" db="EMBL/GenBank/DDBJ databases">
        <title>Candidatus Desulfofervidus auxilii, a hydrogenotrophic sulfate-reducing bacterium involved in the thermophilic anaerobic oxidation of methane.</title>
        <authorList>
            <person name="Krukenberg V."/>
            <person name="Richter M."/>
            <person name="Wegener G."/>
        </authorList>
    </citation>
    <scope>NUCLEOTIDE SEQUENCE [LARGE SCALE GENOMIC DNA]</scope>
    <source>
        <strain evidence="17 18">HS1</strain>
    </source>
</reference>
<dbReference type="PIRSF" id="PIRSF000171">
    <property type="entry name" value="SDHA_APRA_LASPO"/>
    <property type="match status" value="1"/>
</dbReference>
<dbReference type="Gene3D" id="3.90.700.10">
    <property type="entry name" value="Succinate dehydrogenase/fumarate reductase flavoprotein, catalytic domain"/>
    <property type="match status" value="1"/>
</dbReference>
<dbReference type="Gene3D" id="3.50.50.60">
    <property type="entry name" value="FAD/NAD(P)-binding domain"/>
    <property type="match status" value="1"/>
</dbReference>
<evidence type="ECO:0000256" key="13">
    <source>
        <dbReference type="PIRSR" id="PIRSR611281-4"/>
    </source>
</evidence>
<dbReference type="KEGG" id="daw:HS1_001734"/>
<feature type="domain" description="FAD-dependent oxidoreductase 2 FAD-binding" evidence="15">
    <location>
        <begin position="8"/>
        <end position="397"/>
    </location>
</feature>
<evidence type="ECO:0000256" key="3">
    <source>
        <dbReference type="ARBA" id="ARBA00022448"/>
    </source>
</evidence>
<dbReference type="Pfam" id="PF02910">
    <property type="entry name" value="Succ_DH_flav_C"/>
    <property type="match status" value="1"/>
</dbReference>
<accession>A0A7U4QLG9</accession>
<dbReference type="Pfam" id="PF00890">
    <property type="entry name" value="FAD_binding_2"/>
    <property type="match status" value="1"/>
</dbReference>
<evidence type="ECO:0000256" key="11">
    <source>
        <dbReference type="PIRSR" id="PIRSR611281-2"/>
    </source>
</evidence>
<feature type="binding site" evidence="11">
    <location>
        <position position="240"/>
    </location>
    <ligand>
        <name>substrate</name>
    </ligand>
</feature>
<evidence type="ECO:0000256" key="1">
    <source>
        <dbReference type="ARBA" id="ARBA00004170"/>
    </source>
</evidence>
<dbReference type="GO" id="GO:0008177">
    <property type="term" value="F:succinate dehydrogenase (quinone) activity"/>
    <property type="evidence" value="ECO:0007669"/>
    <property type="project" value="UniProtKB-EC"/>
</dbReference>
<dbReference type="GO" id="GO:0009061">
    <property type="term" value="P:anaerobic respiration"/>
    <property type="evidence" value="ECO:0007669"/>
    <property type="project" value="TreeGrafter"/>
</dbReference>
<keyword evidence="3 14" id="KW-0813">Transport</keyword>
<dbReference type="InterPro" id="IPR011281">
    <property type="entry name" value="Succ_DH_flav_su_fwd"/>
</dbReference>
<dbReference type="GO" id="GO:0050660">
    <property type="term" value="F:flavin adenine dinucleotide binding"/>
    <property type="evidence" value="ECO:0007669"/>
    <property type="project" value="UniProtKB-UniRule"/>
</dbReference>
<dbReference type="GO" id="GO:0006099">
    <property type="term" value="P:tricarboxylic acid cycle"/>
    <property type="evidence" value="ECO:0007669"/>
    <property type="project" value="UniProtKB-UniRule"/>
</dbReference>
<dbReference type="UniPathway" id="UPA00223">
    <property type="reaction ID" value="UER01005"/>
</dbReference>
<dbReference type="PRINTS" id="PR00368">
    <property type="entry name" value="FADPNR"/>
</dbReference>
<keyword evidence="4 12" id="KW-0285">Flavoprotein</keyword>
<evidence type="ECO:0000259" key="15">
    <source>
        <dbReference type="Pfam" id="PF00890"/>
    </source>
</evidence>
<dbReference type="InterPro" id="IPR003953">
    <property type="entry name" value="FAD-dep_OxRdtase_2_FAD-bd"/>
</dbReference>
<keyword evidence="7 14" id="KW-0560">Oxidoreductase</keyword>
<evidence type="ECO:0000256" key="7">
    <source>
        <dbReference type="ARBA" id="ARBA00023002"/>
    </source>
</evidence>
<dbReference type="EMBL" id="CP013015">
    <property type="protein sequence ID" value="AMM41528.1"/>
    <property type="molecule type" value="Genomic_DNA"/>
</dbReference>
<feature type="binding site" evidence="11">
    <location>
        <position position="252"/>
    </location>
    <ligand>
        <name>substrate</name>
    </ligand>
</feature>
<feature type="binding site" evidence="11">
    <location>
        <position position="350"/>
    </location>
    <ligand>
        <name>substrate</name>
    </ligand>
</feature>
<proteinExistence type="inferred from homology"/>
<dbReference type="AlphaFoldDB" id="A0A7U4QLG9"/>